<comment type="cofactor">
    <cofactor evidence="1">
        <name>[4Fe-4S] cluster</name>
        <dbReference type="ChEBI" id="CHEBI:49883"/>
    </cofactor>
</comment>
<dbReference type="GO" id="GO:0006094">
    <property type="term" value="P:gluconeogenesis"/>
    <property type="evidence" value="ECO:0007669"/>
    <property type="project" value="UniProtKB-KW"/>
</dbReference>
<evidence type="ECO:0000256" key="3">
    <source>
        <dbReference type="ARBA" id="ARBA00022432"/>
    </source>
</evidence>
<gene>
    <name evidence="12" type="ORF">PPACK8108_LOCUS5321</name>
</gene>
<keyword evidence="6" id="KW-0408">Iron</keyword>
<evidence type="ECO:0000259" key="10">
    <source>
        <dbReference type="Pfam" id="PF03313"/>
    </source>
</evidence>
<protein>
    <submittedName>
        <fullName evidence="12">Serine dehydratase alpha chain-domain-containing protein</fullName>
    </submittedName>
</protein>
<dbReference type="GO" id="GO:0003941">
    <property type="term" value="F:L-serine ammonia-lyase activity"/>
    <property type="evidence" value="ECO:0007669"/>
    <property type="project" value="InterPro"/>
</dbReference>
<evidence type="ECO:0000256" key="6">
    <source>
        <dbReference type="ARBA" id="ARBA00023004"/>
    </source>
</evidence>
<evidence type="ECO:0000256" key="5">
    <source>
        <dbReference type="ARBA" id="ARBA00022723"/>
    </source>
</evidence>
<comment type="caution">
    <text evidence="12">The sequence shown here is derived from an EMBL/GenBank/DDBJ whole genome shotgun (WGS) entry which is preliminary data.</text>
</comment>
<proteinExistence type="predicted"/>
<evidence type="ECO:0000256" key="2">
    <source>
        <dbReference type="ARBA" id="ARBA00004742"/>
    </source>
</evidence>
<dbReference type="PANTHER" id="PTHR30182">
    <property type="entry name" value="L-SERINE DEHYDRATASE"/>
    <property type="match status" value="1"/>
</dbReference>
<keyword evidence="5" id="KW-0479">Metal-binding</keyword>
<evidence type="ECO:0000256" key="4">
    <source>
        <dbReference type="ARBA" id="ARBA00022485"/>
    </source>
</evidence>
<keyword evidence="13" id="KW-1185">Reference proteome</keyword>
<dbReference type="Gene3D" id="3.30.1330.90">
    <property type="entry name" value="D-3-phosphoglycerate dehydrogenase, domain 3"/>
    <property type="match status" value="1"/>
</dbReference>
<feature type="domain" description="Serine dehydratase-like alpha subunit" evidence="10">
    <location>
        <begin position="331"/>
        <end position="669"/>
    </location>
</feature>
<feature type="domain" description="Serine dehydratase beta chain" evidence="11">
    <location>
        <begin position="106"/>
        <end position="256"/>
    </location>
</feature>
<accession>A0AAV0ANL2</accession>
<dbReference type="AlphaFoldDB" id="A0AAV0ANL2"/>
<feature type="compositionally biased region" description="Basic and acidic residues" evidence="9">
    <location>
        <begin position="277"/>
        <end position="288"/>
    </location>
</feature>
<dbReference type="EMBL" id="CALTRL010001029">
    <property type="protein sequence ID" value="CAH7670590.1"/>
    <property type="molecule type" value="Genomic_DNA"/>
</dbReference>
<dbReference type="Proteomes" id="UP001153365">
    <property type="component" value="Unassembled WGS sequence"/>
</dbReference>
<comment type="pathway">
    <text evidence="2">Carbohydrate biosynthesis; gluconeogenesis.</text>
</comment>
<reference evidence="12" key="1">
    <citation type="submission" date="2022-06" db="EMBL/GenBank/DDBJ databases">
        <authorList>
            <consortium name="SYNGENTA / RWTH Aachen University"/>
        </authorList>
    </citation>
    <scope>NUCLEOTIDE SEQUENCE</scope>
</reference>
<dbReference type="GO" id="GO:0046872">
    <property type="term" value="F:metal ion binding"/>
    <property type="evidence" value="ECO:0007669"/>
    <property type="project" value="UniProtKB-KW"/>
</dbReference>
<dbReference type="Pfam" id="PF03315">
    <property type="entry name" value="SDH_beta"/>
    <property type="match status" value="1"/>
</dbReference>
<dbReference type="InterPro" id="IPR029009">
    <property type="entry name" value="ASB_dom_sf"/>
</dbReference>
<dbReference type="GO" id="GO:0051539">
    <property type="term" value="F:4 iron, 4 sulfur cluster binding"/>
    <property type="evidence" value="ECO:0007669"/>
    <property type="project" value="UniProtKB-KW"/>
</dbReference>
<evidence type="ECO:0000256" key="9">
    <source>
        <dbReference type="SAM" id="MobiDB-lite"/>
    </source>
</evidence>
<evidence type="ECO:0000256" key="7">
    <source>
        <dbReference type="ARBA" id="ARBA00023014"/>
    </source>
</evidence>
<organism evidence="12 13">
    <name type="scientific">Phakopsora pachyrhizi</name>
    <name type="common">Asian soybean rust disease fungus</name>
    <dbReference type="NCBI Taxonomy" id="170000"/>
    <lineage>
        <taxon>Eukaryota</taxon>
        <taxon>Fungi</taxon>
        <taxon>Dikarya</taxon>
        <taxon>Basidiomycota</taxon>
        <taxon>Pucciniomycotina</taxon>
        <taxon>Pucciniomycetes</taxon>
        <taxon>Pucciniales</taxon>
        <taxon>Phakopsoraceae</taxon>
        <taxon>Phakopsora</taxon>
    </lineage>
</organism>
<keyword evidence="8" id="KW-0456">Lyase</keyword>
<dbReference type="InterPro" id="IPR005131">
    <property type="entry name" value="Ser_deHydtase_bsu"/>
</dbReference>
<name>A0AAV0ANL2_PHAPC</name>
<evidence type="ECO:0000256" key="8">
    <source>
        <dbReference type="ARBA" id="ARBA00023239"/>
    </source>
</evidence>
<dbReference type="Pfam" id="PF03313">
    <property type="entry name" value="SDH_alpha"/>
    <property type="match status" value="1"/>
</dbReference>
<dbReference type="PANTHER" id="PTHR30182:SF1">
    <property type="entry name" value="L-SERINE DEHYDRATASE 1"/>
    <property type="match status" value="1"/>
</dbReference>
<keyword evidence="7" id="KW-0411">Iron-sulfur</keyword>
<sequence length="684" mass="74607">MSINSIKVLASCYGSRAHQTLRKPRIPIISHSFLPLGFPDVKKIKNCSSGLLLLRRSIASSTDFIPEQIESFPVQPLSFDSIYEAEDQAVVEESKGSGKDLHAVVSAFDLFSIGIGPSSSHTVGPMRAAKIFISDLKKAGALNRVKRTQSKGHMSPEALIAGFEGHGCETVETHLIPSIYKSVVENKSINLGIELDEKGRGQTAYFDIEKDMVWLWDQVLPQHPNGMLFSVYDDQGDLIASNKYFSVGGGFVVNSDTHFSGENLYYKQIDKNKASLKRLDPSDSKSDKLQGFLPTNDLSVQETQEEDSKEENNQPPLPFHNGDSLLELTRKHNLTIAQVVFNNERQFYTPEEIKEKVMKIYRVMDESIKQGVCSEEETLPGRLGVKRRARNLYRRLHRGFFPSLSDVSSKQPPSLSFTKPNLLSSEQSKYLTNTKDFNENLTRDSNVTIQHRGQSRSPLVIRGRFDHDIPPISPRRTSLPSMDFLSCYAIAVNEVNASGGRIVTAPTNGAAGVIPSVLKYFLEFISEDPEQDTMTFLLTAAAIGMLYKRGATISAAEGGCMAEVGVACSMAAGAFAACMGGSPEVVEAAAEIGIEHCLGLTCDPIDGLVQIPCIERNALGAVKAVTAAQLALSGDGIHSVSLDEAIDAMRQTAKDMSSKYKETSRAGLATSVKGARISVAVPDC</sequence>
<dbReference type="SUPFAM" id="SSF143548">
    <property type="entry name" value="Serine metabolism enzymes domain"/>
    <property type="match status" value="1"/>
</dbReference>
<keyword evidence="3" id="KW-0312">Gluconeogenesis</keyword>
<keyword evidence="4" id="KW-0004">4Fe-4S</keyword>
<evidence type="ECO:0000313" key="12">
    <source>
        <dbReference type="EMBL" id="CAH7670590.1"/>
    </source>
</evidence>
<evidence type="ECO:0000259" key="11">
    <source>
        <dbReference type="Pfam" id="PF03315"/>
    </source>
</evidence>
<feature type="region of interest" description="Disordered" evidence="9">
    <location>
        <begin position="277"/>
        <end position="323"/>
    </location>
</feature>
<dbReference type="InterPro" id="IPR005130">
    <property type="entry name" value="Ser_deHydtase-like_asu"/>
</dbReference>
<evidence type="ECO:0000313" key="13">
    <source>
        <dbReference type="Proteomes" id="UP001153365"/>
    </source>
</evidence>
<dbReference type="InterPro" id="IPR051318">
    <property type="entry name" value="Fe-S_L-Ser"/>
</dbReference>
<evidence type="ECO:0000256" key="1">
    <source>
        <dbReference type="ARBA" id="ARBA00001966"/>
    </source>
</evidence>